<accession>A0A3M8H6I2</accession>
<dbReference type="RefSeq" id="WP_122972649.1">
    <property type="nucleotide sequence ID" value="NZ_RHLQ01000032.1"/>
</dbReference>
<keyword evidence="3" id="KW-1185">Reference proteome</keyword>
<evidence type="ECO:0000256" key="1">
    <source>
        <dbReference type="SAM" id="Phobius"/>
    </source>
</evidence>
<keyword evidence="1" id="KW-1133">Transmembrane helix</keyword>
<keyword evidence="1" id="KW-0812">Transmembrane</keyword>
<proteinExistence type="predicted"/>
<sequence length="115" mass="13502">MIIFSAFISNMPLYLMYSFPVILIYGVVTSILSDKIGELLSKKEKYPKVEWIVSGIFHIMFGFILLYISLLAAILFFIVDRILKKYNKRFHWKQAVKSLAIPVGLWIIFMGKYWL</sequence>
<dbReference type="EMBL" id="RHLQ01000032">
    <property type="protein sequence ID" value="RNC98031.1"/>
    <property type="molecule type" value="Genomic_DNA"/>
</dbReference>
<keyword evidence="1" id="KW-0472">Membrane</keyword>
<feature type="transmembrane region" description="Helical" evidence="1">
    <location>
        <begin position="52"/>
        <end position="83"/>
    </location>
</feature>
<feature type="transmembrane region" description="Helical" evidence="1">
    <location>
        <begin position="12"/>
        <end position="32"/>
    </location>
</feature>
<protein>
    <submittedName>
        <fullName evidence="2">Uncharacterized protein</fullName>
    </submittedName>
</protein>
<dbReference type="Proteomes" id="UP000279909">
    <property type="component" value="Unassembled WGS sequence"/>
</dbReference>
<gene>
    <name evidence="2" type="ORF">EC501_12565</name>
</gene>
<name>A0A3M8H6I2_9BACI</name>
<dbReference type="OrthoDB" id="2609634at2"/>
<organism evidence="2 3">
    <name type="scientific">Lysinibacillus halotolerans</name>
    <dbReference type="NCBI Taxonomy" id="1368476"/>
    <lineage>
        <taxon>Bacteria</taxon>
        <taxon>Bacillati</taxon>
        <taxon>Bacillota</taxon>
        <taxon>Bacilli</taxon>
        <taxon>Bacillales</taxon>
        <taxon>Bacillaceae</taxon>
        <taxon>Lysinibacillus</taxon>
    </lineage>
</organism>
<evidence type="ECO:0000313" key="3">
    <source>
        <dbReference type="Proteomes" id="UP000279909"/>
    </source>
</evidence>
<evidence type="ECO:0000313" key="2">
    <source>
        <dbReference type="EMBL" id="RNC98031.1"/>
    </source>
</evidence>
<reference evidence="2 3" key="1">
    <citation type="journal article" date="2014" name="Int. J. Syst. Evol. Microbiol.">
        <title>Lysinibacillus halotolerans sp. nov., isolated from saline-alkaline soil.</title>
        <authorList>
            <person name="Kong D."/>
            <person name="Wang Y."/>
            <person name="Zhao B."/>
            <person name="Li Y."/>
            <person name="Song J."/>
            <person name="Zhai Y."/>
            <person name="Zhang C."/>
            <person name="Wang H."/>
            <person name="Chen X."/>
            <person name="Zhao B."/>
            <person name="Ruan Z."/>
        </authorList>
    </citation>
    <scope>NUCLEOTIDE SEQUENCE [LARGE SCALE GENOMIC DNA]</scope>
    <source>
        <strain evidence="2 3">MCCC 1A12703</strain>
    </source>
</reference>
<comment type="caution">
    <text evidence="2">The sequence shown here is derived from an EMBL/GenBank/DDBJ whole genome shotgun (WGS) entry which is preliminary data.</text>
</comment>
<dbReference type="AlphaFoldDB" id="A0A3M8H6I2"/>